<reference evidence="1 2" key="1">
    <citation type="submission" date="2017-02" db="EMBL/GenBank/DDBJ databases">
        <title>Legionella quilivanii strain from human: case report and whole genome sequencing analysis.</title>
        <authorList>
            <person name="Lalancette C."/>
            <person name="Leduc J.-M."/>
            <person name="Levesque S."/>
            <person name="Fournier E."/>
            <person name="Saoud J."/>
            <person name="Faucher S.P."/>
            <person name="Bernard K."/>
            <person name="Martineau C."/>
            <person name="Longtin J."/>
        </authorList>
    </citation>
    <scope>NUCLEOTIDE SEQUENCE [LARGE SCALE GENOMIC DNA]</scope>
    <source>
        <strain evidence="1 2">ID143958</strain>
    </source>
</reference>
<protein>
    <submittedName>
        <fullName evidence="1">Uncharacterized protein</fullName>
    </submittedName>
</protein>
<dbReference type="NCBIfam" id="TIGR03317">
    <property type="entry name" value="ygfZ_signature"/>
    <property type="match status" value="1"/>
</dbReference>
<dbReference type="InterPro" id="IPR045179">
    <property type="entry name" value="YgfZ/GcvT"/>
</dbReference>
<dbReference type="Gene3D" id="2.40.30.160">
    <property type="match status" value="1"/>
</dbReference>
<dbReference type="SUPFAM" id="SSF103025">
    <property type="entry name" value="Folate-binding domain"/>
    <property type="match status" value="1"/>
</dbReference>
<evidence type="ECO:0000313" key="2">
    <source>
        <dbReference type="Proteomes" id="UP000249458"/>
    </source>
</evidence>
<dbReference type="GO" id="GO:0016226">
    <property type="term" value="P:iron-sulfur cluster assembly"/>
    <property type="evidence" value="ECO:0007669"/>
    <property type="project" value="TreeGrafter"/>
</dbReference>
<sequence>MNTIQIDNRVYTKIDSLKESGLFPLGEESAALFDLSYLALIEVTGNKSMEFLQGQLSCDVSKVTSDQMRQGAFCNLKGRILSLADIISWQHYYLVVPNDLCDKTIESLNKPAMLSRVKLQAVSDFSIFGLYAPPGSLPLAHLGIELPKQQYKLVSNDDFCCYSLGNNYYQIISRSDDLKNSFIAQEQFYGSLAWHQLQLRRKQIEIYPSSRGLFLPHRLDLHLAGYLDFQKGCYKGQEIIARTHYKAKLKHKLAIYLIETDEPLVLGQRILADDRNSELGELVDFCPLENNHYLAAASILFEHPEMVYFEGHQNSVRLQESI</sequence>
<dbReference type="RefSeq" id="WP_112219738.1">
    <property type="nucleotide sequence ID" value="NZ_MVJN01000006.1"/>
</dbReference>
<proteinExistence type="predicted"/>
<dbReference type="AlphaFoldDB" id="A0A364LIX7"/>
<gene>
    <name evidence="1" type="ORF">B1207_09545</name>
</gene>
<comment type="caution">
    <text evidence="1">The sequence shown here is derived from an EMBL/GenBank/DDBJ whole genome shotgun (WGS) entry which is preliminary data.</text>
</comment>
<accession>A0A364LIX7</accession>
<evidence type="ECO:0000313" key="1">
    <source>
        <dbReference type="EMBL" id="RAP36371.1"/>
    </source>
</evidence>
<dbReference type="EMBL" id="MVJN01000006">
    <property type="protein sequence ID" value="RAP36371.1"/>
    <property type="molecule type" value="Genomic_DNA"/>
</dbReference>
<organism evidence="1 2">
    <name type="scientific">Legionella quinlivanii</name>
    <dbReference type="NCBI Taxonomy" id="45073"/>
    <lineage>
        <taxon>Bacteria</taxon>
        <taxon>Pseudomonadati</taxon>
        <taxon>Pseudomonadota</taxon>
        <taxon>Gammaproteobacteria</taxon>
        <taxon>Legionellales</taxon>
        <taxon>Legionellaceae</taxon>
        <taxon>Legionella</taxon>
    </lineage>
</organism>
<name>A0A364LIX7_9GAMM</name>
<dbReference type="InterPro" id="IPR017703">
    <property type="entry name" value="YgfZ/GCV_T_CS"/>
</dbReference>
<dbReference type="Gene3D" id="3.30.70.1400">
    <property type="entry name" value="Aminomethyltransferase beta-barrel domains"/>
    <property type="match status" value="1"/>
</dbReference>
<dbReference type="PANTHER" id="PTHR22602">
    <property type="entry name" value="TRANSFERASE CAF17, MITOCHONDRIAL-RELATED"/>
    <property type="match status" value="1"/>
</dbReference>
<dbReference type="PANTHER" id="PTHR22602:SF0">
    <property type="entry name" value="TRANSFERASE CAF17, MITOCHONDRIAL-RELATED"/>
    <property type="match status" value="1"/>
</dbReference>
<dbReference type="Gene3D" id="3.30.70.1630">
    <property type="match status" value="1"/>
</dbReference>
<dbReference type="Proteomes" id="UP000249458">
    <property type="component" value="Unassembled WGS sequence"/>
</dbReference>